<evidence type="ECO:0008006" key="3">
    <source>
        <dbReference type="Google" id="ProtNLM"/>
    </source>
</evidence>
<gene>
    <name evidence="2" type="ORF">g.6424</name>
</gene>
<accession>A0A146MBW2</accession>
<keyword evidence="1" id="KW-0732">Signal</keyword>
<organism evidence="2">
    <name type="scientific">Lygus hesperus</name>
    <name type="common">Western plant bug</name>
    <dbReference type="NCBI Taxonomy" id="30085"/>
    <lineage>
        <taxon>Eukaryota</taxon>
        <taxon>Metazoa</taxon>
        <taxon>Ecdysozoa</taxon>
        <taxon>Arthropoda</taxon>
        <taxon>Hexapoda</taxon>
        <taxon>Insecta</taxon>
        <taxon>Pterygota</taxon>
        <taxon>Neoptera</taxon>
        <taxon>Paraneoptera</taxon>
        <taxon>Hemiptera</taxon>
        <taxon>Heteroptera</taxon>
        <taxon>Panheteroptera</taxon>
        <taxon>Cimicomorpha</taxon>
        <taxon>Miridae</taxon>
        <taxon>Mirini</taxon>
        <taxon>Lygus</taxon>
    </lineage>
</organism>
<evidence type="ECO:0000313" key="2">
    <source>
        <dbReference type="EMBL" id="JAQ17268.1"/>
    </source>
</evidence>
<evidence type="ECO:0000256" key="1">
    <source>
        <dbReference type="SAM" id="SignalP"/>
    </source>
</evidence>
<feature type="signal peptide" evidence="1">
    <location>
        <begin position="1"/>
        <end position="16"/>
    </location>
</feature>
<dbReference type="EMBL" id="GDHC01001361">
    <property type="protein sequence ID" value="JAQ17268.1"/>
    <property type="molecule type" value="Transcribed_RNA"/>
</dbReference>
<sequence length="149" mass="15764">CCCCCCCAGILATVLCSPTHTASHSTCCCNLPRCGCYFAVSARSPRLHCPSLVCSNLPAPLATTSRSYCFCILRSVFRHPPSATAAVGVSAPLLLHPSFFSPLSHAAWVATISASKLDSYRFAHVPSVLVCSYSICCRLPLPPSLHTAI</sequence>
<dbReference type="AlphaFoldDB" id="A0A146MBW2"/>
<proteinExistence type="predicted"/>
<name>A0A146MBW2_LYGHE</name>
<protein>
    <recommendedName>
        <fullName evidence="3">Secreted protein</fullName>
    </recommendedName>
</protein>
<feature type="non-terminal residue" evidence="2">
    <location>
        <position position="149"/>
    </location>
</feature>
<feature type="chain" id="PRO_5007527816" description="Secreted protein" evidence="1">
    <location>
        <begin position="17"/>
        <end position="149"/>
    </location>
</feature>
<reference evidence="2" key="1">
    <citation type="journal article" date="2016" name="Gigascience">
        <title>De novo construction of an expanded transcriptome assembly for the western tarnished plant bug, Lygus hesperus.</title>
        <authorList>
            <person name="Tassone E.E."/>
            <person name="Geib S.M."/>
            <person name="Hall B."/>
            <person name="Fabrick J.A."/>
            <person name="Brent C.S."/>
            <person name="Hull J.J."/>
        </authorList>
    </citation>
    <scope>NUCLEOTIDE SEQUENCE</scope>
</reference>
<feature type="non-terminal residue" evidence="2">
    <location>
        <position position="1"/>
    </location>
</feature>